<dbReference type="InterPro" id="IPR001098">
    <property type="entry name" value="DNA-dir_DNA_pol_A_palm_dom"/>
</dbReference>
<dbReference type="InterPro" id="IPR018320">
    <property type="entry name" value="DNA_polymerase_1"/>
</dbReference>
<dbReference type="GO" id="GO:0006261">
    <property type="term" value="P:DNA-templated DNA replication"/>
    <property type="evidence" value="ECO:0007669"/>
    <property type="project" value="UniProtKB-UniRule"/>
</dbReference>
<dbReference type="NCBIfam" id="NF004397">
    <property type="entry name" value="PRK05755.1"/>
    <property type="match status" value="1"/>
</dbReference>
<evidence type="ECO:0000313" key="22">
    <source>
        <dbReference type="EMBL" id="PTQ53861.1"/>
    </source>
</evidence>
<keyword evidence="9 17" id="KW-0227">DNA damage</keyword>
<dbReference type="PRINTS" id="PR00868">
    <property type="entry name" value="DNAPOLI"/>
</dbReference>
<keyword evidence="8" id="KW-0540">Nuclease</keyword>
<dbReference type="Pfam" id="PF02739">
    <property type="entry name" value="5_3_exonuc_N"/>
    <property type="match status" value="1"/>
</dbReference>
<dbReference type="GO" id="GO:0003677">
    <property type="term" value="F:DNA binding"/>
    <property type="evidence" value="ECO:0007669"/>
    <property type="project" value="UniProtKB-UniRule"/>
</dbReference>
<dbReference type="InterPro" id="IPR002562">
    <property type="entry name" value="3'-5'_exonuclease_dom"/>
</dbReference>
<dbReference type="EMBL" id="PEBV01000009">
    <property type="protein sequence ID" value="PTQ53861.1"/>
    <property type="molecule type" value="Genomic_DNA"/>
</dbReference>
<dbReference type="InterPro" id="IPR036397">
    <property type="entry name" value="RNaseH_sf"/>
</dbReference>
<evidence type="ECO:0000256" key="3">
    <source>
        <dbReference type="ARBA" id="ARBA00012417"/>
    </source>
</evidence>
<feature type="domain" description="DNA-directed DNA polymerase family A palm" evidence="21">
    <location>
        <begin position="628"/>
        <end position="835"/>
    </location>
</feature>
<dbReference type="AlphaFoldDB" id="A0A2T5GCE4"/>
<keyword evidence="6 17" id="KW-0548">Nucleotidyltransferase</keyword>
<dbReference type="FunFam" id="1.10.150.20:FF:000002">
    <property type="entry name" value="DNA polymerase I"/>
    <property type="match status" value="1"/>
</dbReference>
<evidence type="ECO:0000256" key="2">
    <source>
        <dbReference type="ARBA" id="ARBA00011541"/>
    </source>
</evidence>
<feature type="region of interest" description="Disordered" evidence="18">
    <location>
        <begin position="251"/>
        <end position="281"/>
    </location>
</feature>
<dbReference type="SMART" id="SM00474">
    <property type="entry name" value="35EXOc"/>
    <property type="match status" value="1"/>
</dbReference>
<dbReference type="FunFam" id="1.10.150.20:FF:000003">
    <property type="entry name" value="DNA polymerase I"/>
    <property type="match status" value="1"/>
</dbReference>
<feature type="domain" description="5'-3' exonuclease" evidence="20">
    <location>
        <begin position="1"/>
        <end position="221"/>
    </location>
</feature>
<evidence type="ECO:0000259" key="20">
    <source>
        <dbReference type="SMART" id="SM00475"/>
    </source>
</evidence>
<evidence type="ECO:0000256" key="12">
    <source>
        <dbReference type="ARBA" id="ARBA00022932"/>
    </source>
</evidence>
<comment type="subunit">
    <text evidence="2 17">Single-chain monomer with multiple functions.</text>
</comment>
<dbReference type="GO" id="GO:0006302">
    <property type="term" value="P:double-strand break repair"/>
    <property type="evidence" value="ECO:0007669"/>
    <property type="project" value="TreeGrafter"/>
</dbReference>
<evidence type="ECO:0000256" key="8">
    <source>
        <dbReference type="ARBA" id="ARBA00022722"/>
    </source>
</evidence>
<organism evidence="22 23">
    <name type="scientific">Hydrogenibacillus schlegelii</name>
    <name type="common">Bacillus schlegelii</name>
    <dbReference type="NCBI Taxonomy" id="1484"/>
    <lineage>
        <taxon>Bacteria</taxon>
        <taxon>Bacillati</taxon>
        <taxon>Bacillota</taxon>
        <taxon>Bacilli</taxon>
        <taxon>Bacillales</taxon>
        <taxon>Bacillales Family X. Incertae Sedis</taxon>
        <taxon>Hydrogenibacillus</taxon>
    </lineage>
</organism>
<feature type="compositionally biased region" description="Low complexity" evidence="18">
    <location>
        <begin position="251"/>
        <end position="272"/>
    </location>
</feature>
<dbReference type="FunFam" id="1.20.1060.10:FF:000001">
    <property type="entry name" value="DNA polymerase I"/>
    <property type="match status" value="1"/>
</dbReference>
<sequence length="871" mass="94849">MLLKLLEDDPPTHLAVVFDAGKTVFRHALYAEYKGTREKSPPELVEQLPLVRALVGAFGLPLIEREGYEADDLIGTLADRAARSGYAVRILSSDRDLLQLLGPRVSVGLTRKGVTEIDWMTEDAFRAAYGIAPAQFVDVKALMGDASDNIPGVPGVGEKTALKLIAEYGTLDGVYAHLAEIRGKLRERLEAHREAAYLSRKLAAIERGVPLDVEPDALRLRPPKAAALEAFFRDVGFRSLLDRVRRLAAPEAEPAAASPPDEAPPTDAASPPVEAPGAKGGSVRVLREAAAAAPDVLEDAVAAEAAAAHLPRPAALVLELDGENPHRARIAGGAIAGDGRLVAFSPAALAAPAFRRWLEDPAVEKIAYDAKRTFVALARAGLRPAGIADDLLLMQYLLDATRGSYTLADLARSHGLELPDDEAVYGKGARFRLPPPERLYPHLAAKARALAAVRGPTARRLQALGMTALYREVELPLAFVLAEMELAGVAVDRAALEAYGAELDAKIAAVAEEIFRAVGVRFNLNSPKQLGEILFDKLGIPPLKKTKTGYSTDAETLEKLAPYHPVIPKLLDYRLLTKLRSTYIDGLVAAIHDDGKIHTTFHQALTATGRLSSSDPNLQNIPVRVEEGRKIRKAFVPSEAGFLILSADYSQIELRVLAHFSGDPKLVDAFHRDEDIHTQTAMDVFGLSREAVTPLHRRQAKAVNFGIIYGISDYGLSQNLGIGRKEAAAFIERYFATYPDVKRYLDEAVARARERGYVETLFGRRRELSEIRDKNFARRSFAERAAMNTPIQGTAADIIKKAMLDVDRALRSAGLRARMLLQVHDELVFEVAEADAPALSALVKERMEQAARLRVPLKVEVAVGPTWYDAK</sequence>
<name>A0A2T5GCE4_HYDSH</name>
<dbReference type="CDD" id="cd09898">
    <property type="entry name" value="H3TH_53EXO"/>
    <property type="match status" value="1"/>
</dbReference>
<evidence type="ECO:0000259" key="19">
    <source>
        <dbReference type="SMART" id="SM00474"/>
    </source>
</evidence>
<gene>
    <name evidence="17" type="primary">polA</name>
    <name evidence="22" type="ORF">HSCHL_1235</name>
</gene>
<evidence type="ECO:0000256" key="14">
    <source>
        <dbReference type="ARBA" id="ARBA00023204"/>
    </source>
</evidence>
<dbReference type="Gene3D" id="3.40.50.1010">
    <property type="entry name" value="5'-nuclease"/>
    <property type="match status" value="1"/>
</dbReference>
<dbReference type="InterPro" id="IPR054690">
    <property type="entry name" value="DNA_polI_exonuclease"/>
</dbReference>
<dbReference type="Gene3D" id="3.30.70.370">
    <property type="match status" value="1"/>
</dbReference>
<dbReference type="Proteomes" id="UP000244180">
    <property type="component" value="Unassembled WGS sequence"/>
</dbReference>
<dbReference type="GO" id="GO:0008408">
    <property type="term" value="F:3'-5' exonuclease activity"/>
    <property type="evidence" value="ECO:0007669"/>
    <property type="project" value="InterPro"/>
</dbReference>
<dbReference type="Pfam" id="PF22619">
    <property type="entry name" value="DNA_polI_exo1"/>
    <property type="match status" value="1"/>
</dbReference>
<dbReference type="SUPFAM" id="SSF47807">
    <property type="entry name" value="5' to 3' exonuclease, C-terminal subdomain"/>
    <property type="match status" value="1"/>
</dbReference>
<evidence type="ECO:0000256" key="1">
    <source>
        <dbReference type="ARBA" id="ARBA00007705"/>
    </source>
</evidence>
<dbReference type="SUPFAM" id="SSF56672">
    <property type="entry name" value="DNA/RNA polymerases"/>
    <property type="match status" value="1"/>
</dbReference>
<dbReference type="InterPro" id="IPR008918">
    <property type="entry name" value="HhH2"/>
</dbReference>
<evidence type="ECO:0000259" key="21">
    <source>
        <dbReference type="SMART" id="SM00482"/>
    </source>
</evidence>
<dbReference type="SMART" id="SM00279">
    <property type="entry name" value="HhH2"/>
    <property type="match status" value="1"/>
</dbReference>
<comment type="catalytic activity">
    <reaction evidence="15 17">
        <text>DNA(n) + a 2'-deoxyribonucleoside 5'-triphosphate = DNA(n+1) + diphosphate</text>
        <dbReference type="Rhea" id="RHEA:22508"/>
        <dbReference type="Rhea" id="RHEA-COMP:17339"/>
        <dbReference type="Rhea" id="RHEA-COMP:17340"/>
        <dbReference type="ChEBI" id="CHEBI:33019"/>
        <dbReference type="ChEBI" id="CHEBI:61560"/>
        <dbReference type="ChEBI" id="CHEBI:173112"/>
        <dbReference type="EC" id="2.7.7.7"/>
    </reaction>
</comment>
<dbReference type="CDD" id="cd08637">
    <property type="entry name" value="DNA_pol_A_pol_I_C"/>
    <property type="match status" value="1"/>
</dbReference>
<proteinExistence type="inferred from homology"/>
<evidence type="ECO:0000256" key="10">
    <source>
        <dbReference type="ARBA" id="ARBA00022801"/>
    </source>
</evidence>
<evidence type="ECO:0000256" key="4">
    <source>
        <dbReference type="ARBA" id="ARBA00020311"/>
    </source>
</evidence>
<evidence type="ECO:0000256" key="5">
    <source>
        <dbReference type="ARBA" id="ARBA00022679"/>
    </source>
</evidence>
<dbReference type="InterPro" id="IPR029060">
    <property type="entry name" value="PIN-like_dom_sf"/>
</dbReference>
<dbReference type="InterPro" id="IPR012337">
    <property type="entry name" value="RNaseH-like_sf"/>
</dbReference>
<dbReference type="Pfam" id="PF00476">
    <property type="entry name" value="DNA_pol_A"/>
    <property type="match status" value="1"/>
</dbReference>
<dbReference type="PANTHER" id="PTHR10133:SF27">
    <property type="entry name" value="DNA POLYMERASE NU"/>
    <property type="match status" value="1"/>
</dbReference>
<dbReference type="CDD" id="cd06140">
    <property type="entry name" value="DNA_polA_I_Bacillus_like_exo"/>
    <property type="match status" value="1"/>
</dbReference>
<evidence type="ECO:0000256" key="7">
    <source>
        <dbReference type="ARBA" id="ARBA00022705"/>
    </source>
</evidence>
<comment type="similarity">
    <text evidence="1 17">Belongs to the DNA polymerase type-A family.</text>
</comment>
<dbReference type="SUPFAM" id="SSF53098">
    <property type="entry name" value="Ribonuclease H-like"/>
    <property type="match status" value="1"/>
</dbReference>
<evidence type="ECO:0000256" key="15">
    <source>
        <dbReference type="ARBA" id="ARBA00049244"/>
    </source>
</evidence>
<dbReference type="InterPro" id="IPR020046">
    <property type="entry name" value="5-3_exonucl_a-hlix_arch_N"/>
</dbReference>
<keyword evidence="7 17" id="KW-0235">DNA replication</keyword>
<keyword evidence="11" id="KW-0269">Exonuclease</keyword>
<protein>
    <recommendedName>
        <fullName evidence="4 16">DNA polymerase I</fullName>
        <ecNumber evidence="3 16">2.7.7.7</ecNumber>
    </recommendedName>
</protein>
<keyword evidence="13 17" id="KW-0238">DNA-binding</keyword>
<dbReference type="Gene3D" id="1.20.1060.10">
    <property type="entry name" value="Taq DNA Polymerase, Chain T, domain 4"/>
    <property type="match status" value="1"/>
</dbReference>
<dbReference type="EC" id="2.7.7.7" evidence="3 16"/>
<dbReference type="PROSITE" id="PS00447">
    <property type="entry name" value="DNA_POLYMERASE_A"/>
    <property type="match status" value="1"/>
</dbReference>
<accession>A0A2T5GCE4</accession>
<evidence type="ECO:0000313" key="23">
    <source>
        <dbReference type="Proteomes" id="UP000244180"/>
    </source>
</evidence>
<dbReference type="InterPro" id="IPR043502">
    <property type="entry name" value="DNA/RNA_pol_sf"/>
</dbReference>
<evidence type="ECO:0000256" key="6">
    <source>
        <dbReference type="ARBA" id="ARBA00022695"/>
    </source>
</evidence>
<evidence type="ECO:0000256" key="13">
    <source>
        <dbReference type="ARBA" id="ARBA00023125"/>
    </source>
</evidence>
<dbReference type="NCBIfam" id="TIGR00593">
    <property type="entry name" value="pola"/>
    <property type="match status" value="1"/>
</dbReference>
<dbReference type="InterPro" id="IPR020045">
    <property type="entry name" value="DNA_polI_H3TH"/>
</dbReference>
<dbReference type="Pfam" id="PF01367">
    <property type="entry name" value="5_3_exonuc"/>
    <property type="match status" value="1"/>
</dbReference>
<keyword evidence="12 17" id="KW-0239">DNA-directed DNA polymerase</keyword>
<dbReference type="SUPFAM" id="SSF88723">
    <property type="entry name" value="PIN domain-like"/>
    <property type="match status" value="1"/>
</dbReference>
<evidence type="ECO:0000256" key="18">
    <source>
        <dbReference type="SAM" id="MobiDB-lite"/>
    </source>
</evidence>
<dbReference type="InterPro" id="IPR002298">
    <property type="entry name" value="DNA_polymerase_A"/>
</dbReference>
<reference evidence="22 23" key="1">
    <citation type="submission" date="2017-08" db="EMBL/GenBank/DDBJ databases">
        <title>Burning lignite coal seam in the remote Altai Mountains harbors a hydrogen-driven thermophilic microbial community.</title>
        <authorList>
            <person name="Kadnikov V.V."/>
            <person name="Mardanov A.V."/>
            <person name="Ivasenko D."/>
            <person name="Beletsky A.V."/>
            <person name="Karnachuk O.V."/>
            <person name="Ravin N.V."/>
        </authorList>
    </citation>
    <scope>NUCLEOTIDE SEQUENCE [LARGE SCALE GENOMIC DNA]</scope>
    <source>
        <strain evidence="22">AL33</strain>
    </source>
</reference>
<evidence type="ECO:0000256" key="17">
    <source>
        <dbReference type="RuleBase" id="RU004460"/>
    </source>
</evidence>
<evidence type="ECO:0000256" key="16">
    <source>
        <dbReference type="NCBIfam" id="TIGR00593"/>
    </source>
</evidence>
<keyword evidence="14 17" id="KW-0234">DNA repair</keyword>
<evidence type="ECO:0000256" key="11">
    <source>
        <dbReference type="ARBA" id="ARBA00022839"/>
    </source>
</evidence>
<keyword evidence="10" id="KW-0378">Hydrolase</keyword>
<dbReference type="PANTHER" id="PTHR10133">
    <property type="entry name" value="DNA POLYMERASE I"/>
    <property type="match status" value="1"/>
</dbReference>
<dbReference type="InterPro" id="IPR019760">
    <property type="entry name" value="DNA-dir_DNA_pol_A_CS"/>
</dbReference>
<dbReference type="InterPro" id="IPR002421">
    <property type="entry name" value="5-3_exonuclease"/>
</dbReference>
<feature type="domain" description="3'-5' exonuclease" evidence="19">
    <location>
        <begin position="294"/>
        <end position="462"/>
    </location>
</feature>
<comment type="caution">
    <text evidence="22">The sequence shown here is derived from an EMBL/GenBank/DDBJ whole genome shotgun (WGS) entry which is preliminary data.</text>
</comment>
<dbReference type="SMART" id="SM00475">
    <property type="entry name" value="53EXOc"/>
    <property type="match status" value="1"/>
</dbReference>
<dbReference type="Gene3D" id="3.30.420.10">
    <property type="entry name" value="Ribonuclease H-like superfamily/Ribonuclease H"/>
    <property type="match status" value="1"/>
</dbReference>
<evidence type="ECO:0000256" key="9">
    <source>
        <dbReference type="ARBA" id="ARBA00022763"/>
    </source>
</evidence>
<dbReference type="InterPro" id="IPR036279">
    <property type="entry name" value="5-3_exonuclease_C_sf"/>
</dbReference>
<dbReference type="CDD" id="cd09859">
    <property type="entry name" value="PIN_53EXO"/>
    <property type="match status" value="1"/>
</dbReference>
<dbReference type="GO" id="GO:0003887">
    <property type="term" value="F:DNA-directed DNA polymerase activity"/>
    <property type="evidence" value="ECO:0007669"/>
    <property type="project" value="UniProtKB-UniRule"/>
</dbReference>
<dbReference type="GO" id="GO:0008409">
    <property type="term" value="F:5'-3' exonuclease activity"/>
    <property type="evidence" value="ECO:0007669"/>
    <property type="project" value="InterPro"/>
</dbReference>
<keyword evidence="5 17" id="KW-0808">Transferase</keyword>
<dbReference type="SMART" id="SM00482">
    <property type="entry name" value="POLAc"/>
    <property type="match status" value="1"/>
</dbReference>
<dbReference type="Gene3D" id="1.10.150.20">
    <property type="entry name" value="5' to 3' exonuclease, C-terminal subdomain"/>
    <property type="match status" value="2"/>
</dbReference>